<evidence type="ECO:0000256" key="5">
    <source>
        <dbReference type="ARBA" id="ARBA00035202"/>
    </source>
</evidence>
<evidence type="ECO:0000256" key="6">
    <source>
        <dbReference type="HAMAP-Rule" id="MF_00362"/>
    </source>
</evidence>
<keyword evidence="8" id="KW-1185">Reference proteome</keyword>
<dbReference type="InterPro" id="IPR001790">
    <property type="entry name" value="Ribosomal_uL10"/>
</dbReference>
<dbReference type="InterPro" id="IPR022973">
    <property type="entry name" value="Ribosomal_uL10_bac"/>
</dbReference>
<name>E6X2K4_NITSE</name>
<proteinExistence type="inferred from homology"/>
<dbReference type="NCBIfam" id="NF000955">
    <property type="entry name" value="PRK00099.1-1"/>
    <property type="match status" value="1"/>
</dbReference>
<dbReference type="InterPro" id="IPR043141">
    <property type="entry name" value="Ribosomal_uL10-like_sf"/>
</dbReference>
<keyword evidence="6" id="KW-0699">rRNA-binding</keyword>
<reference evidence="7 8" key="1">
    <citation type="journal article" date="2011" name="Stand. Genomic Sci.">
        <title>Complete genome sequence of Nitratifractor salsuginis type strain (E9I37-1).</title>
        <authorList>
            <person name="Anderson I."/>
            <person name="Sikorski J."/>
            <person name="Zeytun A."/>
            <person name="Nolan M."/>
            <person name="Lapidus A."/>
            <person name="Lucas S."/>
            <person name="Hammon N."/>
            <person name="Deshpande S."/>
            <person name="Cheng J.F."/>
            <person name="Tapia R."/>
            <person name="Han C."/>
            <person name="Goodwin L."/>
            <person name="Pitluck S."/>
            <person name="Liolios K."/>
            <person name="Pagani I."/>
            <person name="Ivanova N."/>
            <person name="Huntemann M."/>
            <person name="Mavromatis K."/>
            <person name="Ovchinikova G."/>
            <person name="Pati A."/>
            <person name="Chen A."/>
            <person name="Palaniappan K."/>
            <person name="Land M."/>
            <person name="Hauser L."/>
            <person name="Brambilla E.M."/>
            <person name="Ngatchou-Djao O.D."/>
            <person name="Rohde M."/>
            <person name="Tindall B.J."/>
            <person name="Goker M."/>
            <person name="Detter J.C."/>
            <person name="Woyke T."/>
            <person name="Bristow J."/>
            <person name="Eisen J.A."/>
            <person name="Markowitz V."/>
            <person name="Hugenholtz P."/>
            <person name="Klenk H.P."/>
            <person name="Kyrpides N.C."/>
        </authorList>
    </citation>
    <scope>NUCLEOTIDE SEQUENCE [LARGE SCALE GENOMIC DNA]</scope>
    <source>
        <strain evidence="8">DSM 16511 / JCM 12458 / E9I37-1</strain>
    </source>
</reference>
<sequence>MTRAEKEQLVAELTAAFSESNAIVVCDYKGLTCQELEHVRHLAAQNDAHVKVVKNTLASLALKNAGIDDLQLRDTNLMVWGEDQISTCKTADKAATEFKNRFVIKAGALEGKSVDLATIMAMAKLPSRDELIGMLLNVWMAPIRNFTIGLDALRQKKEEEA</sequence>
<evidence type="ECO:0000313" key="8">
    <source>
        <dbReference type="Proteomes" id="UP000008633"/>
    </source>
</evidence>
<dbReference type="Proteomes" id="UP000008633">
    <property type="component" value="Chromosome"/>
</dbReference>
<dbReference type="CDD" id="cd05797">
    <property type="entry name" value="Ribosomal_L10"/>
    <property type="match status" value="1"/>
</dbReference>
<evidence type="ECO:0000256" key="4">
    <source>
        <dbReference type="ARBA" id="ARBA00023274"/>
    </source>
</evidence>
<dbReference type="Pfam" id="PF00466">
    <property type="entry name" value="Ribosomal_L10"/>
    <property type="match status" value="1"/>
</dbReference>
<dbReference type="STRING" id="749222.Nitsa_1966"/>
<dbReference type="GO" id="GO:0070180">
    <property type="term" value="F:large ribosomal subunit rRNA binding"/>
    <property type="evidence" value="ECO:0007669"/>
    <property type="project" value="UniProtKB-UniRule"/>
</dbReference>
<dbReference type="EMBL" id="CP002452">
    <property type="protein sequence ID" value="ADV47209.1"/>
    <property type="molecule type" value="Genomic_DNA"/>
</dbReference>
<keyword evidence="3 6" id="KW-0689">Ribosomal protein</keyword>
<comment type="subunit">
    <text evidence="6">Part of the ribosomal stalk of the 50S ribosomal subunit. The N-terminus interacts with L11 and the large rRNA to form the base of the stalk. The C-terminus forms an elongated spine to which L12 dimers bind in a sequential fashion forming a multimeric L10(L12)X complex.</text>
</comment>
<evidence type="ECO:0000256" key="1">
    <source>
        <dbReference type="ARBA" id="ARBA00002633"/>
    </source>
</evidence>
<accession>E6X2K4</accession>
<organism evidence="7 8">
    <name type="scientific">Nitratifractor salsuginis (strain DSM 16511 / JCM 12458 / E9I37-1)</name>
    <dbReference type="NCBI Taxonomy" id="749222"/>
    <lineage>
        <taxon>Bacteria</taxon>
        <taxon>Pseudomonadati</taxon>
        <taxon>Campylobacterota</taxon>
        <taxon>Epsilonproteobacteria</taxon>
        <taxon>Campylobacterales</taxon>
        <taxon>Sulfurovaceae</taxon>
        <taxon>Nitratifractor</taxon>
    </lineage>
</organism>
<dbReference type="GO" id="GO:1990904">
    <property type="term" value="C:ribonucleoprotein complex"/>
    <property type="evidence" value="ECO:0007669"/>
    <property type="project" value="UniProtKB-KW"/>
</dbReference>
<keyword evidence="4 6" id="KW-0687">Ribonucleoprotein</keyword>
<evidence type="ECO:0000256" key="2">
    <source>
        <dbReference type="ARBA" id="ARBA00008889"/>
    </source>
</evidence>
<dbReference type="OrthoDB" id="3186107at2"/>
<dbReference type="HAMAP" id="MF_00362">
    <property type="entry name" value="Ribosomal_uL10"/>
    <property type="match status" value="1"/>
</dbReference>
<dbReference type="HOGENOM" id="CLU_092227_2_2_7"/>
<dbReference type="Gene3D" id="3.30.70.1730">
    <property type="match status" value="1"/>
</dbReference>
<comment type="function">
    <text evidence="1 6">Forms part of the ribosomal stalk, playing a central role in the interaction of the ribosome with GTP-bound translation factors.</text>
</comment>
<dbReference type="RefSeq" id="WP_013554894.1">
    <property type="nucleotide sequence ID" value="NC_014935.1"/>
</dbReference>
<comment type="similarity">
    <text evidence="2 6">Belongs to the universal ribosomal protein uL10 family.</text>
</comment>
<dbReference type="KEGG" id="nsa:Nitsa_1966"/>
<dbReference type="GO" id="GO:0006412">
    <property type="term" value="P:translation"/>
    <property type="evidence" value="ECO:0007669"/>
    <property type="project" value="UniProtKB-UniRule"/>
</dbReference>
<dbReference type="InterPro" id="IPR047865">
    <property type="entry name" value="Ribosomal_uL10_bac_type"/>
</dbReference>
<evidence type="ECO:0000313" key="7">
    <source>
        <dbReference type="EMBL" id="ADV47209.1"/>
    </source>
</evidence>
<protein>
    <recommendedName>
        <fullName evidence="5 6">Large ribosomal subunit protein uL10</fullName>
    </recommendedName>
</protein>
<dbReference type="PANTHER" id="PTHR11560">
    <property type="entry name" value="39S RIBOSOMAL PROTEIN L10, MITOCHONDRIAL"/>
    <property type="match status" value="1"/>
</dbReference>
<dbReference type="SUPFAM" id="SSF160369">
    <property type="entry name" value="Ribosomal protein L10-like"/>
    <property type="match status" value="1"/>
</dbReference>
<dbReference type="eggNOG" id="COG0244">
    <property type="taxonomic scope" value="Bacteria"/>
</dbReference>
<evidence type="ECO:0000256" key="3">
    <source>
        <dbReference type="ARBA" id="ARBA00022980"/>
    </source>
</evidence>
<gene>
    <name evidence="6" type="primary">rplJ</name>
    <name evidence="7" type="ordered locus">Nitsa_1966</name>
</gene>
<reference evidence="8" key="2">
    <citation type="submission" date="2011-01" db="EMBL/GenBank/DDBJ databases">
        <title>The complete genome of Nitratifractor salsuginis DSM 16511.</title>
        <authorList>
            <consortium name="US DOE Joint Genome Institute (JGI-PGF)"/>
            <person name="Lucas S."/>
            <person name="Copeland A."/>
            <person name="Lapidus A."/>
            <person name="Bruce D."/>
            <person name="Goodwin L."/>
            <person name="Pitluck S."/>
            <person name="Kyrpides N."/>
            <person name="Mavromatis K."/>
            <person name="Ivanova N."/>
            <person name="Mikhailova N."/>
            <person name="Zeytun A."/>
            <person name="Detter J.C."/>
            <person name="Tapia R."/>
            <person name="Han C."/>
            <person name="Land M."/>
            <person name="Hauser L."/>
            <person name="Markowitz V."/>
            <person name="Cheng J.-F."/>
            <person name="Hugenholtz P."/>
            <person name="Woyke T."/>
            <person name="Wu D."/>
            <person name="Tindall B."/>
            <person name="Schuetze A."/>
            <person name="Brambilla E."/>
            <person name="Klenk H.-P."/>
            <person name="Eisen J.A."/>
        </authorList>
    </citation>
    <scope>NUCLEOTIDE SEQUENCE [LARGE SCALE GENOMIC DNA]</scope>
    <source>
        <strain evidence="8">DSM 16511 / JCM 12458 / E9I37-1</strain>
    </source>
</reference>
<keyword evidence="6" id="KW-0694">RNA-binding</keyword>
<dbReference type="GO" id="GO:0005840">
    <property type="term" value="C:ribosome"/>
    <property type="evidence" value="ECO:0007669"/>
    <property type="project" value="UniProtKB-KW"/>
</dbReference>
<dbReference type="AlphaFoldDB" id="E6X2K4"/>